<dbReference type="FunFam" id="3.30.200.20:FF:000060">
    <property type="entry name" value="Serine/threonine-protein kinase isoform 1"/>
    <property type="match status" value="1"/>
</dbReference>
<dbReference type="PROSITE" id="PS50011">
    <property type="entry name" value="PROTEIN_KINASE_DOM"/>
    <property type="match status" value="1"/>
</dbReference>
<gene>
    <name evidence="11" type="ORF">B296_00035973</name>
</gene>
<dbReference type="EC" id="2.7.11.1" evidence="2"/>
<evidence type="ECO:0000256" key="5">
    <source>
        <dbReference type="ARBA" id="ARBA00022741"/>
    </source>
</evidence>
<dbReference type="PANTHER" id="PTHR44329:SF128">
    <property type="entry name" value="SERINE_THREONINE-PROTEIN KINASE STY46"/>
    <property type="match status" value="1"/>
</dbReference>
<evidence type="ECO:0000256" key="2">
    <source>
        <dbReference type="ARBA" id="ARBA00012513"/>
    </source>
</evidence>
<dbReference type="SUPFAM" id="SSF56112">
    <property type="entry name" value="Protein kinase-like (PK-like)"/>
    <property type="match status" value="1"/>
</dbReference>
<evidence type="ECO:0000256" key="1">
    <source>
        <dbReference type="ARBA" id="ARBA00010507"/>
    </source>
</evidence>
<dbReference type="PIRSF" id="PIRSF000654">
    <property type="entry name" value="Integrin-linked_kinase"/>
    <property type="match status" value="1"/>
</dbReference>
<dbReference type="Pfam" id="PF07714">
    <property type="entry name" value="PK_Tyr_Ser-Thr"/>
    <property type="match status" value="1"/>
</dbReference>
<evidence type="ECO:0000313" key="11">
    <source>
        <dbReference type="EMBL" id="RRT48555.1"/>
    </source>
</evidence>
<dbReference type="InterPro" id="IPR000719">
    <property type="entry name" value="Prot_kinase_dom"/>
</dbReference>
<dbReference type="SMART" id="SM00220">
    <property type="entry name" value="S_TKc"/>
    <property type="match status" value="1"/>
</dbReference>
<feature type="domain" description="Protein kinase" evidence="10">
    <location>
        <begin position="42"/>
        <end position="306"/>
    </location>
</feature>
<evidence type="ECO:0000256" key="7">
    <source>
        <dbReference type="ARBA" id="ARBA00022840"/>
    </source>
</evidence>
<evidence type="ECO:0000256" key="3">
    <source>
        <dbReference type="ARBA" id="ARBA00022527"/>
    </source>
</evidence>
<keyword evidence="5" id="KW-0547">Nucleotide-binding</keyword>
<dbReference type="InterPro" id="IPR001245">
    <property type="entry name" value="Ser-Thr/Tyr_kinase_cat_dom"/>
</dbReference>
<keyword evidence="4" id="KW-0808">Transferase</keyword>
<evidence type="ECO:0000256" key="4">
    <source>
        <dbReference type="ARBA" id="ARBA00022679"/>
    </source>
</evidence>
<sequence>AWLKAHTWSPATEIAQSGEGTFNHAVVPARGTDEWEIDSRLLKFGDKVASGSFGDLYWGTSCSQDVAIKVLNPECVDVDLQQEFAREVFIMRKIRHKNVVQFLGACTKPPSLCIVTEFMSGGSIYDFLHKHARTFKLPVLIRVATDVSEGMNYLHKNNIIQRDLKSSNILIDENKASYLSVTSRCIVIKFSSFCSLVSIIFNAQLIVHLTGTYRWMAPEVIAHWPYDHKADVFSFGVVLWELLTSKLPYSNLTPLQAAVGVVLKGLRPTIPANTHPRLAELIGKCWQQDPARRPEFSSILEILQRIANEVGCVTEVRRKKPSGSIFSVFR</sequence>
<comment type="catalytic activity">
    <reaction evidence="8">
        <text>L-threonyl-[protein] + ATP = O-phospho-L-threonyl-[protein] + ADP + H(+)</text>
        <dbReference type="Rhea" id="RHEA:46608"/>
        <dbReference type="Rhea" id="RHEA-COMP:11060"/>
        <dbReference type="Rhea" id="RHEA-COMP:11605"/>
        <dbReference type="ChEBI" id="CHEBI:15378"/>
        <dbReference type="ChEBI" id="CHEBI:30013"/>
        <dbReference type="ChEBI" id="CHEBI:30616"/>
        <dbReference type="ChEBI" id="CHEBI:61977"/>
        <dbReference type="ChEBI" id="CHEBI:456216"/>
        <dbReference type="EC" id="2.7.11.1"/>
    </reaction>
</comment>
<protein>
    <recommendedName>
        <fullName evidence="2">non-specific serine/threonine protein kinase</fullName>
        <ecNumber evidence="2">2.7.11.1</ecNumber>
    </recommendedName>
</protein>
<evidence type="ECO:0000259" key="10">
    <source>
        <dbReference type="PROSITE" id="PS50011"/>
    </source>
</evidence>
<keyword evidence="7" id="KW-0067">ATP-binding</keyword>
<feature type="non-terminal residue" evidence="11">
    <location>
        <position position="1"/>
    </location>
</feature>
<comment type="caution">
    <text evidence="11">The sequence shown here is derived from an EMBL/GenBank/DDBJ whole genome shotgun (WGS) entry which is preliminary data.</text>
</comment>
<name>A0A426YA10_ENSVE</name>
<comment type="similarity">
    <text evidence="1">Belongs to the protein kinase superfamily. TKL Ser/Thr protein kinase family. RAF subfamily.</text>
</comment>
<reference evidence="11 12" key="1">
    <citation type="journal article" date="2014" name="Agronomy (Basel)">
        <title>A Draft Genome Sequence for Ensete ventricosum, the Drought-Tolerant Tree Against Hunger.</title>
        <authorList>
            <person name="Harrison J."/>
            <person name="Moore K.A."/>
            <person name="Paszkiewicz K."/>
            <person name="Jones T."/>
            <person name="Grant M."/>
            <person name="Ambacheew D."/>
            <person name="Muzemil S."/>
            <person name="Studholme D.J."/>
        </authorList>
    </citation>
    <scope>NUCLEOTIDE SEQUENCE [LARGE SCALE GENOMIC DNA]</scope>
</reference>
<dbReference type="PANTHER" id="PTHR44329">
    <property type="entry name" value="SERINE/THREONINE-PROTEIN KINASE TNNI3K-RELATED"/>
    <property type="match status" value="1"/>
</dbReference>
<evidence type="ECO:0000256" key="9">
    <source>
        <dbReference type="ARBA" id="ARBA00048679"/>
    </source>
</evidence>
<dbReference type="Gene3D" id="3.30.200.20">
    <property type="entry name" value="Phosphorylase Kinase, domain 1"/>
    <property type="match status" value="1"/>
</dbReference>
<dbReference type="InterPro" id="IPR011009">
    <property type="entry name" value="Kinase-like_dom_sf"/>
</dbReference>
<dbReference type="Proteomes" id="UP000287651">
    <property type="component" value="Unassembled WGS sequence"/>
</dbReference>
<dbReference type="CDD" id="cd13999">
    <property type="entry name" value="STKc_MAP3K-like"/>
    <property type="match status" value="1"/>
</dbReference>
<keyword evidence="6" id="KW-0418">Kinase</keyword>
<organism evidence="11 12">
    <name type="scientific">Ensete ventricosum</name>
    <name type="common">Abyssinian banana</name>
    <name type="synonym">Musa ensete</name>
    <dbReference type="NCBI Taxonomy" id="4639"/>
    <lineage>
        <taxon>Eukaryota</taxon>
        <taxon>Viridiplantae</taxon>
        <taxon>Streptophyta</taxon>
        <taxon>Embryophyta</taxon>
        <taxon>Tracheophyta</taxon>
        <taxon>Spermatophyta</taxon>
        <taxon>Magnoliopsida</taxon>
        <taxon>Liliopsida</taxon>
        <taxon>Zingiberales</taxon>
        <taxon>Musaceae</taxon>
        <taxon>Ensete</taxon>
    </lineage>
</organism>
<dbReference type="InterPro" id="IPR051681">
    <property type="entry name" value="Ser/Thr_Kinases-Pseudokinases"/>
</dbReference>
<accession>A0A426YA10</accession>
<dbReference type="PRINTS" id="PR00109">
    <property type="entry name" value="TYRKINASE"/>
</dbReference>
<comment type="catalytic activity">
    <reaction evidence="9">
        <text>L-seryl-[protein] + ATP = O-phospho-L-seryl-[protein] + ADP + H(+)</text>
        <dbReference type="Rhea" id="RHEA:17989"/>
        <dbReference type="Rhea" id="RHEA-COMP:9863"/>
        <dbReference type="Rhea" id="RHEA-COMP:11604"/>
        <dbReference type="ChEBI" id="CHEBI:15378"/>
        <dbReference type="ChEBI" id="CHEBI:29999"/>
        <dbReference type="ChEBI" id="CHEBI:30616"/>
        <dbReference type="ChEBI" id="CHEBI:83421"/>
        <dbReference type="ChEBI" id="CHEBI:456216"/>
        <dbReference type="EC" id="2.7.11.1"/>
    </reaction>
</comment>
<evidence type="ECO:0000313" key="12">
    <source>
        <dbReference type="Proteomes" id="UP000287651"/>
    </source>
</evidence>
<keyword evidence="3" id="KW-0723">Serine/threonine-protein kinase</keyword>
<dbReference type="GO" id="GO:0005524">
    <property type="term" value="F:ATP binding"/>
    <property type="evidence" value="ECO:0007669"/>
    <property type="project" value="UniProtKB-KW"/>
</dbReference>
<dbReference type="AlphaFoldDB" id="A0A426YA10"/>
<dbReference type="EMBL" id="AMZH03013877">
    <property type="protein sequence ID" value="RRT48555.1"/>
    <property type="molecule type" value="Genomic_DNA"/>
</dbReference>
<dbReference type="Gene3D" id="1.10.510.10">
    <property type="entry name" value="Transferase(Phosphotransferase) domain 1"/>
    <property type="match status" value="1"/>
</dbReference>
<evidence type="ECO:0000256" key="8">
    <source>
        <dbReference type="ARBA" id="ARBA00047899"/>
    </source>
</evidence>
<proteinExistence type="inferred from homology"/>
<dbReference type="GO" id="GO:0004674">
    <property type="term" value="F:protein serine/threonine kinase activity"/>
    <property type="evidence" value="ECO:0007669"/>
    <property type="project" value="UniProtKB-KW"/>
</dbReference>
<evidence type="ECO:0000256" key="6">
    <source>
        <dbReference type="ARBA" id="ARBA00022777"/>
    </source>
</evidence>